<keyword evidence="11" id="KW-1185">Reference proteome</keyword>
<dbReference type="PANTHER" id="PTHR24186">
    <property type="entry name" value="PROTEIN PHOSPHATASE 1 REGULATORY SUBUNIT"/>
    <property type="match status" value="1"/>
</dbReference>
<dbReference type="InterPro" id="IPR026961">
    <property type="entry name" value="PGG_dom"/>
</dbReference>
<dbReference type="AlphaFoldDB" id="A0ABC8SAL5"/>
<evidence type="ECO:0000256" key="5">
    <source>
        <dbReference type="ARBA" id="ARBA00023043"/>
    </source>
</evidence>
<keyword evidence="5" id="KW-0040">ANK repeat</keyword>
<sequence>WALKNARSKSGLQKVMSNRQDKRKRTTEKEDWVAEEKERLAEIRKAFDINMIVAALIAAVTLAAGFTVPGGYNQSGTTSPVLGMAVLSEKPAFPAFMVSDTMALLLSCVAIFLNFWGSWMDTVETIEKFAIVTTRIVTAFSTAIYVVLAQSSALAIATCVVGVISIPISFLLCFRLGHVSL</sequence>
<evidence type="ECO:0000313" key="10">
    <source>
        <dbReference type="EMBL" id="CAK9152083.1"/>
    </source>
</evidence>
<evidence type="ECO:0000256" key="7">
    <source>
        <dbReference type="SAM" id="MobiDB-lite"/>
    </source>
</evidence>
<dbReference type="PANTHER" id="PTHR24186:SF50">
    <property type="entry name" value="ANKYRIN REPEAT-CONTAINING PROTEIN ITN1-LIKE ISOFORM X1"/>
    <property type="match status" value="1"/>
</dbReference>
<keyword evidence="4 8" id="KW-1133">Transmembrane helix</keyword>
<accession>A0ABC8SAL5</accession>
<dbReference type="Proteomes" id="UP001642360">
    <property type="component" value="Unassembled WGS sequence"/>
</dbReference>
<dbReference type="Pfam" id="PF13962">
    <property type="entry name" value="PGG"/>
    <property type="match status" value="1"/>
</dbReference>
<evidence type="ECO:0000256" key="4">
    <source>
        <dbReference type="ARBA" id="ARBA00022989"/>
    </source>
</evidence>
<name>A0ABC8SAL5_9AQUA</name>
<evidence type="ECO:0000256" key="3">
    <source>
        <dbReference type="ARBA" id="ARBA00022737"/>
    </source>
</evidence>
<evidence type="ECO:0000256" key="1">
    <source>
        <dbReference type="ARBA" id="ARBA00004141"/>
    </source>
</evidence>
<evidence type="ECO:0000256" key="2">
    <source>
        <dbReference type="ARBA" id="ARBA00022692"/>
    </source>
</evidence>
<organism evidence="10 11">
    <name type="scientific">Ilex paraguariensis</name>
    <name type="common">yerba mate</name>
    <dbReference type="NCBI Taxonomy" id="185542"/>
    <lineage>
        <taxon>Eukaryota</taxon>
        <taxon>Viridiplantae</taxon>
        <taxon>Streptophyta</taxon>
        <taxon>Embryophyta</taxon>
        <taxon>Tracheophyta</taxon>
        <taxon>Spermatophyta</taxon>
        <taxon>Magnoliopsida</taxon>
        <taxon>eudicotyledons</taxon>
        <taxon>Gunneridae</taxon>
        <taxon>Pentapetalae</taxon>
        <taxon>asterids</taxon>
        <taxon>campanulids</taxon>
        <taxon>Aquifoliales</taxon>
        <taxon>Aquifoliaceae</taxon>
        <taxon>Ilex</taxon>
    </lineage>
</organism>
<feature type="region of interest" description="Disordered" evidence="7">
    <location>
        <begin position="1"/>
        <end position="30"/>
    </location>
</feature>
<protein>
    <recommendedName>
        <fullName evidence="9">PGG domain-containing protein</fullName>
    </recommendedName>
</protein>
<dbReference type="GO" id="GO:0016020">
    <property type="term" value="C:membrane"/>
    <property type="evidence" value="ECO:0007669"/>
    <property type="project" value="UniProtKB-SubCell"/>
</dbReference>
<keyword evidence="6 8" id="KW-0472">Membrane</keyword>
<comment type="caution">
    <text evidence="10">The sequence shown here is derived from an EMBL/GenBank/DDBJ whole genome shotgun (WGS) entry which is preliminary data.</text>
</comment>
<feature type="transmembrane region" description="Helical" evidence="8">
    <location>
        <begin position="49"/>
        <end position="72"/>
    </location>
</feature>
<dbReference type="EMBL" id="CAUOFW020002202">
    <property type="protein sequence ID" value="CAK9152083.1"/>
    <property type="molecule type" value="Genomic_DNA"/>
</dbReference>
<evidence type="ECO:0000256" key="8">
    <source>
        <dbReference type="SAM" id="Phobius"/>
    </source>
</evidence>
<gene>
    <name evidence="10" type="ORF">ILEXP_LOCUS20260</name>
</gene>
<feature type="non-terminal residue" evidence="10">
    <location>
        <position position="1"/>
    </location>
</feature>
<keyword evidence="2 8" id="KW-0812">Transmembrane</keyword>
<proteinExistence type="predicted"/>
<evidence type="ECO:0000313" key="11">
    <source>
        <dbReference type="Proteomes" id="UP001642360"/>
    </source>
</evidence>
<reference evidence="10 11" key="1">
    <citation type="submission" date="2024-02" db="EMBL/GenBank/DDBJ databases">
        <authorList>
            <person name="Vignale AGUSTIN F."/>
            <person name="Sosa J E."/>
            <person name="Modenutti C."/>
        </authorList>
    </citation>
    <scope>NUCLEOTIDE SEQUENCE [LARGE SCALE GENOMIC DNA]</scope>
</reference>
<keyword evidence="3" id="KW-0677">Repeat</keyword>
<evidence type="ECO:0000259" key="9">
    <source>
        <dbReference type="Pfam" id="PF13962"/>
    </source>
</evidence>
<feature type="transmembrane region" description="Helical" evidence="8">
    <location>
        <begin position="154"/>
        <end position="174"/>
    </location>
</feature>
<feature type="transmembrane region" description="Helical" evidence="8">
    <location>
        <begin position="129"/>
        <end position="148"/>
    </location>
</feature>
<feature type="compositionally biased region" description="Polar residues" evidence="7">
    <location>
        <begin position="8"/>
        <end position="18"/>
    </location>
</feature>
<feature type="transmembrane region" description="Helical" evidence="8">
    <location>
        <begin position="92"/>
        <end position="117"/>
    </location>
</feature>
<feature type="domain" description="PGG" evidence="9">
    <location>
        <begin position="44"/>
        <end position="142"/>
    </location>
</feature>
<comment type="subcellular location">
    <subcellularLocation>
        <location evidence="1">Membrane</location>
        <topology evidence="1">Multi-pass membrane protein</topology>
    </subcellularLocation>
</comment>
<evidence type="ECO:0000256" key="6">
    <source>
        <dbReference type="ARBA" id="ARBA00023136"/>
    </source>
</evidence>